<reference evidence="4 5" key="1">
    <citation type="submission" date="2015-10" db="EMBL/GenBank/DDBJ databases">
        <title>Mycobacterium gordonae draft genome assembly.</title>
        <authorList>
            <person name="Ustinova V."/>
            <person name="Smirnova T."/>
            <person name="Blagodatskikh K."/>
            <person name="Varlamov D."/>
            <person name="Larionova E."/>
            <person name="Chernousova L."/>
        </authorList>
    </citation>
    <scope>NUCLEOTIDE SEQUENCE [LARGE SCALE GENOMIC DNA]</scope>
    <source>
        <strain evidence="4 5">CTRI 14-8773</strain>
    </source>
</reference>
<evidence type="ECO:0000259" key="3">
    <source>
        <dbReference type="PROSITE" id="PS51898"/>
    </source>
</evidence>
<sequence>MISESDPPISLEVNATAIQAAPPSRPSPAFGAYAEEWVMQRRISIRTRDHYRRLLTARLLPTFADVELGRIDPAAVGKWYASGQAGTGTMRTHAYVLLRSVMESALADDLIAANPCQITGQSTSRRTAINRPATLDEVESITLAIPEAYQALVLMTAWLAMPLSELSELRRKDVDLDGAVVRVRRAVSLIRGTAVITTPKGRGGLRDVPIPSALLPTIRKHLRKHVPNWPESLLFPSVTDPDRHLSPSVLNQMFARARDTAGQPDLRLTDLRRSGLKLASKAARPKG</sequence>
<dbReference type="InterPro" id="IPR011010">
    <property type="entry name" value="DNA_brk_join_enz"/>
</dbReference>
<dbReference type="SUPFAM" id="SSF56349">
    <property type="entry name" value="DNA breaking-rejoining enzymes"/>
    <property type="match status" value="1"/>
</dbReference>
<proteinExistence type="predicted"/>
<dbReference type="AlphaFoldDB" id="A0A0Q2R6L2"/>
<evidence type="ECO:0000256" key="2">
    <source>
        <dbReference type="ARBA" id="ARBA00023172"/>
    </source>
</evidence>
<dbReference type="GO" id="GO:0003677">
    <property type="term" value="F:DNA binding"/>
    <property type="evidence" value="ECO:0007669"/>
    <property type="project" value="UniProtKB-KW"/>
</dbReference>
<dbReference type="InterPro" id="IPR010998">
    <property type="entry name" value="Integrase_recombinase_N"/>
</dbReference>
<protein>
    <recommendedName>
        <fullName evidence="3">Tyr recombinase domain-containing protein</fullName>
    </recommendedName>
</protein>
<gene>
    <name evidence="4" type="ORF">AO501_30965</name>
</gene>
<dbReference type="GO" id="GO:0006310">
    <property type="term" value="P:DNA recombination"/>
    <property type="evidence" value="ECO:0007669"/>
    <property type="project" value="UniProtKB-KW"/>
</dbReference>
<dbReference type="GO" id="GO:0015074">
    <property type="term" value="P:DNA integration"/>
    <property type="evidence" value="ECO:0007669"/>
    <property type="project" value="InterPro"/>
</dbReference>
<organism evidence="4 5">
    <name type="scientific">Mycobacterium gordonae</name>
    <dbReference type="NCBI Taxonomy" id="1778"/>
    <lineage>
        <taxon>Bacteria</taxon>
        <taxon>Bacillati</taxon>
        <taxon>Actinomycetota</taxon>
        <taxon>Actinomycetes</taxon>
        <taxon>Mycobacteriales</taxon>
        <taxon>Mycobacteriaceae</taxon>
        <taxon>Mycobacterium</taxon>
    </lineage>
</organism>
<dbReference type="InterPro" id="IPR013762">
    <property type="entry name" value="Integrase-like_cat_sf"/>
</dbReference>
<dbReference type="Gene3D" id="1.10.150.130">
    <property type="match status" value="1"/>
</dbReference>
<name>A0A0Q2R6L2_MYCGO</name>
<keyword evidence="2" id="KW-0233">DNA recombination</keyword>
<feature type="domain" description="Tyr recombinase" evidence="3">
    <location>
        <begin position="128"/>
        <end position="287"/>
    </location>
</feature>
<dbReference type="InterPro" id="IPR002104">
    <property type="entry name" value="Integrase_catalytic"/>
</dbReference>
<dbReference type="PROSITE" id="PS51898">
    <property type="entry name" value="TYR_RECOMBINASE"/>
    <property type="match status" value="1"/>
</dbReference>
<dbReference type="Gene3D" id="1.10.443.10">
    <property type="entry name" value="Intergrase catalytic core"/>
    <property type="match status" value="1"/>
</dbReference>
<dbReference type="EMBL" id="LKTM01000074">
    <property type="protein sequence ID" value="KQH79710.1"/>
    <property type="molecule type" value="Genomic_DNA"/>
</dbReference>
<evidence type="ECO:0000256" key="1">
    <source>
        <dbReference type="ARBA" id="ARBA00023125"/>
    </source>
</evidence>
<evidence type="ECO:0000313" key="5">
    <source>
        <dbReference type="Proteomes" id="UP000051677"/>
    </source>
</evidence>
<keyword evidence="1" id="KW-0238">DNA-binding</keyword>
<comment type="caution">
    <text evidence="4">The sequence shown here is derived from an EMBL/GenBank/DDBJ whole genome shotgun (WGS) entry which is preliminary data.</text>
</comment>
<accession>A0A0Q2R6L2</accession>
<dbReference type="Proteomes" id="UP000051677">
    <property type="component" value="Unassembled WGS sequence"/>
</dbReference>
<evidence type="ECO:0000313" key="4">
    <source>
        <dbReference type="EMBL" id="KQH79710.1"/>
    </source>
</evidence>